<proteinExistence type="predicted"/>
<dbReference type="EMBL" id="CM051406">
    <property type="protein sequence ID" value="KAJ4702582.1"/>
    <property type="molecule type" value="Genomic_DNA"/>
</dbReference>
<organism evidence="1 2">
    <name type="scientific">Melia azedarach</name>
    <name type="common">Chinaberry tree</name>
    <dbReference type="NCBI Taxonomy" id="155640"/>
    <lineage>
        <taxon>Eukaryota</taxon>
        <taxon>Viridiplantae</taxon>
        <taxon>Streptophyta</taxon>
        <taxon>Embryophyta</taxon>
        <taxon>Tracheophyta</taxon>
        <taxon>Spermatophyta</taxon>
        <taxon>Magnoliopsida</taxon>
        <taxon>eudicotyledons</taxon>
        <taxon>Gunneridae</taxon>
        <taxon>Pentapetalae</taxon>
        <taxon>rosids</taxon>
        <taxon>malvids</taxon>
        <taxon>Sapindales</taxon>
        <taxon>Meliaceae</taxon>
        <taxon>Melia</taxon>
    </lineage>
</organism>
<evidence type="ECO:0000313" key="1">
    <source>
        <dbReference type="EMBL" id="KAJ4702582.1"/>
    </source>
</evidence>
<keyword evidence="2" id="KW-1185">Reference proteome</keyword>
<sequence length="971" mass="110395">MASLQKLLSEEGFERGKLTKKQKQMKFKERNAPDDSVALPIYICRDVRSFDFSKQKEKSVKEKGSDSERTNSQSLRSNGIGREEPAIDEVAIRAVISILSGYIGRYVKDDNFRENIREKFVSCLEKRRKESDNGVLANLEIGVESTDRLVDDKGTRKELRMKLLRNSIQLLSIVASLNSKKTRHNSTSGIPNSHLSAFAQLYLSIIYKIEKNDRISARHLLQVFCDSPFLARTHLLPDLWEHFFLPHLLHLKVWYHKEIEFLSNLEYREQEKRTKALRKVYDEQIDMGTIQFALYYKNWLKIGAKASAVVPSVPLPSRTSYGSSRRRSSDSFSSRSSLNKNLFRAVFGPTDRRSMDLDRRDRASINAWSPKQEHGVTRDGDNYNNFNYVHNNRNQTSELWAERQNKSDYFRFFTCQSVPAEEFLVNGNHSRKNSTRNEEKISLHPSELGRGITTICSSDSLSECENAIRVIVKTWLNSHGDTAIEDELSKASIIEGMLEVLFASNDDEVLELVISLLAELVAKNELNRQIVLNFDPQLEIFIRLLRSTSLFLKAAVLLFWLKPKAKQMISTEWVPLVLRVLEFGDQLQKLFTVSCSAQEAAFYFLEQLLSGFDEDKNFENAREVVSLGGLALLVGRIEKAEINEKQKIASIILCCINADESCRNYLAENLNKASILELIVLENQNFNGCAIALLTELLSLTRRTKIMKFLDELNAGWGGFNTMHIFLAYLQRAPPEERPLVAAILFQLDLLGDHSNCSIYREEAVDAIVAALDCLKCNENVQEKSAKALLMLGGHFSSYTEEPTTEKWLLKLAGFQETSDDSFYNNRRVLDESLNEEEEATEIWQKKAAIALLKGGNKCFLAALSNCIANGIPSLSRASLFTVSWICRFLHSTGDQNFLSTASSILIPQLLESSSYDKPLEERTLASLSLERLTTSSEYISTLPTLDKELTSSLQNPDEFLSIITRDLRLQ</sequence>
<keyword evidence="1" id="KW-0808">Transferase</keyword>
<accession>A0ACC1WUM0</accession>
<dbReference type="Proteomes" id="UP001164539">
    <property type="component" value="Chromosome 13"/>
</dbReference>
<reference evidence="1 2" key="1">
    <citation type="journal article" date="2023" name="Science">
        <title>Complex scaffold remodeling in plant triterpene biosynthesis.</title>
        <authorList>
            <person name="De La Pena R."/>
            <person name="Hodgson H."/>
            <person name="Liu J.C."/>
            <person name="Stephenson M.J."/>
            <person name="Martin A.C."/>
            <person name="Owen C."/>
            <person name="Harkess A."/>
            <person name="Leebens-Mack J."/>
            <person name="Jimenez L.E."/>
            <person name="Osbourn A."/>
            <person name="Sattely E.S."/>
        </authorList>
    </citation>
    <scope>NUCLEOTIDE SEQUENCE [LARGE SCALE GENOMIC DNA]</scope>
    <source>
        <strain evidence="2">cv. JPN11</strain>
        <tissue evidence="1">Leaf</tissue>
    </source>
</reference>
<comment type="caution">
    <text evidence="1">The sequence shown here is derived from an EMBL/GenBank/DDBJ whole genome shotgun (WGS) entry which is preliminary data.</text>
</comment>
<name>A0ACC1WUM0_MELAZ</name>
<gene>
    <name evidence="1" type="ORF">OWV82_022611</name>
</gene>
<evidence type="ECO:0000313" key="2">
    <source>
        <dbReference type="Proteomes" id="UP001164539"/>
    </source>
</evidence>
<protein>
    <submittedName>
        <fullName evidence="1">RING-type E3 ubiquitin transferase</fullName>
    </submittedName>
</protein>